<dbReference type="OrthoDB" id="120976at2759"/>
<dbReference type="AlphaFoldDB" id="A0A9D4SMV7"/>
<dbReference type="EMBL" id="JABSTV010002181">
    <property type="protein sequence ID" value="KAH7931575.1"/>
    <property type="molecule type" value="Genomic_DNA"/>
</dbReference>
<accession>A0A9D4SMV7</accession>
<keyword evidence="3" id="KW-1185">Reference proteome</keyword>
<reference evidence="2" key="1">
    <citation type="journal article" date="2020" name="Cell">
        <title>Large-Scale Comparative Analyses of Tick Genomes Elucidate Their Genetic Diversity and Vector Capacities.</title>
        <authorList>
            <consortium name="Tick Genome and Microbiome Consortium (TIGMIC)"/>
            <person name="Jia N."/>
            <person name="Wang J."/>
            <person name="Shi W."/>
            <person name="Du L."/>
            <person name="Sun Y."/>
            <person name="Zhan W."/>
            <person name="Jiang J.F."/>
            <person name="Wang Q."/>
            <person name="Zhang B."/>
            <person name="Ji P."/>
            <person name="Bell-Sakyi L."/>
            <person name="Cui X.M."/>
            <person name="Yuan T.T."/>
            <person name="Jiang B.G."/>
            <person name="Yang W.F."/>
            <person name="Lam T.T."/>
            <person name="Chang Q.C."/>
            <person name="Ding S.J."/>
            <person name="Wang X.J."/>
            <person name="Zhu J.G."/>
            <person name="Ruan X.D."/>
            <person name="Zhao L."/>
            <person name="Wei J.T."/>
            <person name="Ye R.Z."/>
            <person name="Que T.C."/>
            <person name="Du C.H."/>
            <person name="Zhou Y.H."/>
            <person name="Cheng J.X."/>
            <person name="Dai P.F."/>
            <person name="Guo W.B."/>
            <person name="Han X.H."/>
            <person name="Huang E.J."/>
            <person name="Li L.F."/>
            <person name="Wei W."/>
            <person name="Gao Y.C."/>
            <person name="Liu J.Z."/>
            <person name="Shao H.Z."/>
            <person name="Wang X."/>
            <person name="Wang C.C."/>
            <person name="Yang T.C."/>
            <person name="Huo Q.B."/>
            <person name="Li W."/>
            <person name="Chen H.Y."/>
            <person name="Chen S.E."/>
            <person name="Zhou L.G."/>
            <person name="Ni X.B."/>
            <person name="Tian J.H."/>
            <person name="Sheng Y."/>
            <person name="Liu T."/>
            <person name="Pan Y.S."/>
            <person name="Xia L.Y."/>
            <person name="Li J."/>
            <person name="Zhao F."/>
            <person name="Cao W.C."/>
        </authorList>
    </citation>
    <scope>NUCLEOTIDE SEQUENCE</scope>
    <source>
        <strain evidence="2">Rsan-2018</strain>
    </source>
</reference>
<keyword evidence="1" id="KW-0677">Repeat</keyword>
<proteinExistence type="predicted"/>
<dbReference type="Gene3D" id="3.80.10.10">
    <property type="entry name" value="Ribonuclease Inhibitor"/>
    <property type="match status" value="3"/>
</dbReference>
<protein>
    <submittedName>
        <fullName evidence="2">Uncharacterized protein</fullName>
    </submittedName>
</protein>
<gene>
    <name evidence="2" type="ORF">HPB52_025554</name>
</gene>
<reference evidence="2" key="2">
    <citation type="submission" date="2021-09" db="EMBL/GenBank/DDBJ databases">
        <authorList>
            <person name="Jia N."/>
            <person name="Wang J."/>
            <person name="Shi W."/>
            <person name="Du L."/>
            <person name="Sun Y."/>
            <person name="Zhan W."/>
            <person name="Jiang J."/>
            <person name="Wang Q."/>
            <person name="Zhang B."/>
            <person name="Ji P."/>
            <person name="Sakyi L.B."/>
            <person name="Cui X."/>
            <person name="Yuan T."/>
            <person name="Jiang B."/>
            <person name="Yang W."/>
            <person name="Lam T.T.-Y."/>
            <person name="Chang Q."/>
            <person name="Ding S."/>
            <person name="Wang X."/>
            <person name="Zhu J."/>
            <person name="Ruan X."/>
            <person name="Zhao L."/>
            <person name="Wei J."/>
            <person name="Que T."/>
            <person name="Du C."/>
            <person name="Cheng J."/>
            <person name="Dai P."/>
            <person name="Han X."/>
            <person name="Huang E."/>
            <person name="Gao Y."/>
            <person name="Liu J."/>
            <person name="Shao H."/>
            <person name="Ye R."/>
            <person name="Li L."/>
            <person name="Wei W."/>
            <person name="Wang X."/>
            <person name="Wang C."/>
            <person name="Huo Q."/>
            <person name="Li W."/>
            <person name="Guo W."/>
            <person name="Chen H."/>
            <person name="Chen S."/>
            <person name="Zhou L."/>
            <person name="Zhou L."/>
            <person name="Ni X."/>
            <person name="Tian J."/>
            <person name="Zhou Y."/>
            <person name="Sheng Y."/>
            <person name="Liu T."/>
            <person name="Pan Y."/>
            <person name="Xia L."/>
            <person name="Li J."/>
            <person name="Zhao F."/>
            <person name="Cao W."/>
        </authorList>
    </citation>
    <scope>NUCLEOTIDE SEQUENCE</scope>
    <source>
        <strain evidence="2">Rsan-2018</strain>
        <tissue evidence="2">Larvae</tissue>
    </source>
</reference>
<comment type="caution">
    <text evidence="2">The sequence shown here is derived from an EMBL/GenBank/DDBJ whole genome shotgun (WGS) entry which is preliminary data.</text>
</comment>
<evidence type="ECO:0000313" key="2">
    <source>
        <dbReference type="EMBL" id="KAH7931575.1"/>
    </source>
</evidence>
<dbReference type="OMA" id="VECHPCA"/>
<dbReference type="SUPFAM" id="SSF52047">
    <property type="entry name" value="RNI-like"/>
    <property type="match status" value="3"/>
</dbReference>
<dbReference type="InterPro" id="IPR032675">
    <property type="entry name" value="LRR_dom_sf"/>
</dbReference>
<dbReference type="SMART" id="SM00368">
    <property type="entry name" value="LRR_RI"/>
    <property type="match status" value="3"/>
</dbReference>
<dbReference type="PANTHER" id="PTHR24111">
    <property type="entry name" value="LEUCINE-RICH REPEAT-CONTAINING PROTEIN 34"/>
    <property type="match status" value="1"/>
</dbReference>
<sequence>MDGDGRWELPLPKKAAHYRIQYIREFFASKGVDFDRPCTLDTGGDCWLAGTLPPWNEILSAVCFELIELRPATLCLRSNGLYCRGNTSGEAVHYGAYLFKWLPEQHACVQSICLDESRRFRMPAFEFMMALPSSAHLRHLTLNYGFSSSRTTTFSERDLCNAIAALKTLETCEFLNLKIKSRDLARAIATLLRENGRHLVKVRLERNDLSQLSTAVILKALLKCHVLSELSLDGNRLNKRNTETLAVVVRTLRNLKKLTLGYSMSERGPFGPIANALENNVSLEELSLRACEIKFELLFEALHTNTTLRLLDLGYCTITLSEVMHLARALAFNKGLRILRLWICCLQDEGIVALANAMAINDTLENLDLSENWCSTQVVMAFCRSLKNNRTLRSIGVRISTESEDERRELSHQMSQHECYDRIALQWKDADLAPLTMALEADAQSLQELHLGFVDYLSSSLLCSLFDALASNTMVRVLRIDAESGECRRGEALRNALISNRSIKHLELKRRLFEGSFICDVCEALLVNTTVVQLTLIRIEMALSHSKLFSKMLRQNKTLTSIELHGVYFSGKPLEMISRGIVENNIVTSFVSDDLPTNRASLRIREAIRRNVSLLNLAVKFVMRPNLTKSSAQAFETLRVAPSLVSQLCEVTGKSEQGALAAIQAADRYIRSHYLYLTGVVKFSVECHPCAQTQADALNDYCWQAIAQFLKVSDVRDE</sequence>
<evidence type="ECO:0000313" key="3">
    <source>
        <dbReference type="Proteomes" id="UP000821837"/>
    </source>
</evidence>
<dbReference type="VEuPathDB" id="VectorBase:RSAN_035605"/>
<evidence type="ECO:0000256" key="1">
    <source>
        <dbReference type="ARBA" id="ARBA00022737"/>
    </source>
</evidence>
<dbReference type="PANTHER" id="PTHR24111:SF0">
    <property type="entry name" value="LEUCINE-RICH REPEAT-CONTAINING PROTEIN"/>
    <property type="match status" value="1"/>
</dbReference>
<name>A0A9D4SMV7_RHISA</name>
<organism evidence="2 3">
    <name type="scientific">Rhipicephalus sanguineus</name>
    <name type="common">Brown dog tick</name>
    <name type="synonym">Ixodes sanguineus</name>
    <dbReference type="NCBI Taxonomy" id="34632"/>
    <lineage>
        <taxon>Eukaryota</taxon>
        <taxon>Metazoa</taxon>
        <taxon>Ecdysozoa</taxon>
        <taxon>Arthropoda</taxon>
        <taxon>Chelicerata</taxon>
        <taxon>Arachnida</taxon>
        <taxon>Acari</taxon>
        <taxon>Parasitiformes</taxon>
        <taxon>Ixodida</taxon>
        <taxon>Ixodoidea</taxon>
        <taxon>Ixodidae</taxon>
        <taxon>Rhipicephalinae</taxon>
        <taxon>Rhipicephalus</taxon>
        <taxon>Rhipicephalus</taxon>
    </lineage>
</organism>
<dbReference type="Proteomes" id="UP000821837">
    <property type="component" value="Unassembled WGS sequence"/>
</dbReference>
<dbReference type="InterPro" id="IPR052201">
    <property type="entry name" value="LRR-containing_regulator"/>
</dbReference>